<keyword evidence="7" id="KW-0472">Membrane</keyword>
<dbReference type="InterPro" id="IPR003661">
    <property type="entry name" value="HisK_dim/P_dom"/>
</dbReference>
<dbReference type="SMART" id="SM00387">
    <property type="entry name" value="HATPase_c"/>
    <property type="match status" value="1"/>
</dbReference>
<evidence type="ECO:0000256" key="5">
    <source>
        <dbReference type="PROSITE-ProRule" id="PRU00169"/>
    </source>
</evidence>
<dbReference type="RefSeq" id="WP_187502836.1">
    <property type="nucleotide sequence ID" value="NZ_CP162536.1"/>
</dbReference>
<feature type="domain" description="Histidine kinase" evidence="9">
    <location>
        <begin position="458"/>
        <end position="675"/>
    </location>
</feature>
<dbReference type="InterPro" id="IPR011990">
    <property type="entry name" value="TPR-like_helical_dom_sf"/>
</dbReference>
<dbReference type="InterPro" id="IPR036890">
    <property type="entry name" value="HATPase_C_sf"/>
</dbReference>
<accession>A0ABR7AKS4</accession>
<dbReference type="CDD" id="cd16922">
    <property type="entry name" value="HATPase_EvgS-ArcB-TorS-like"/>
    <property type="match status" value="1"/>
</dbReference>
<dbReference type="EC" id="2.7.13.3" evidence="2"/>
<dbReference type="Gene3D" id="1.25.40.10">
    <property type="entry name" value="Tetratricopeptide repeat domain"/>
    <property type="match status" value="1"/>
</dbReference>
<keyword evidence="3 5" id="KW-0597">Phosphoprotein</keyword>
<dbReference type="Proteomes" id="UP000597613">
    <property type="component" value="Unassembled WGS sequence"/>
</dbReference>
<dbReference type="CDD" id="cd00082">
    <property type="entry name" value="HisKA"/>
    <property type="match status" value="1"/>
</dbReference>
<dbReference type="SMART" id="SM00028">
    <property type="entry name" value="TPR"/>
    <property type="match status" value="2"/>
</dbReference>
<keyword evidence="6" id="KW-0802">TPR repeat</keyword>
<dbReference type="SUPFAM" id="SSF55874">
    <property type="entry name" value="ATPase domain of HSP90 chaperone/DNA topoisomerase II/histidine kinase"/>
    <property type="match status" value="1"/>
</dbReference>
<keyword evidence="7" id="KW-1133">Transmembrane helix</keyword>
<dbReference type="Gene3D" id="1.10.287.130">
    <property type="match status" value="1"/>
</dbReference>
<organism evidence="11 12">
    <name type="scientific">Sphingomonas albertensis</name>
    <dbReference type="NCBI Taxonomy" id="2762591"/>
    <lineage>
        <taxon>Bacteria</taxon>
        <taxon>Pseudomonadati</taxon>
        <taxon>Pseudomonadota</taxon>
        <taxon>Alphaproteobacteria</taxon>
        <taxon>Sphingomonadales</taxon>
        <taxon>Sphingomonadaceae</taxon>
        <taxon>Sphingomonas</taxon>
    </lineage>
</organism>
<dbReference type="Pfam" id="PF13424">
    <property type="entry name" value="TPR_12"/>
    <property type="match status" value="1"/>
</dbReference>
<comment type="caution">
    <text evidence="11">The sequence shown here is derived from an EMBL/GenBank/DDBJ whole genome shotgun (WGS) entry which is preliminary data.</text>
</comment>
<reference evidence="11 12" key="1">
    <citation type="submission" date="2020-08" db="EMBL/GenBank/DDBJ databases">
        <title>Putative novel bacterial strains isolated from necrotic wheat leaf tissues caused by Xanthomonas translucens.</title>
        <authorList>
            <person name="Tambong J.T."/>
        </authorList>
    </citation>
    <scope>NUCLEOTIDE SEQUENCE [LARGE SCALE GENOMIC DNA]</scope>
    <source>
        <strain evidence="12">DOAB 1063</strain>
    </source>
</reference>
<dbReference type="Pfam" id="PF00512">
    <property type="entry name" value="HisKA"/>
    <property type="match status" value="1"/>
</dbReference>
<feature type="repeat" description="TPR" evidence="6">
    <location>
        <begin position="199"/>
        <end position="232"/>
    </location>
</feature>
<dbReference type="SUPFAM" id="SSF52172">
    <property type="entry name" value="CheY-like"/>
    <property type="match status" value="1"/>
</dbReference>
<dbReference type="PRINTS" id="PR00344">
    <property type="entry name" value="BCTRLSENSOR"/>
</dbReference>
<comment type="catalytic activity">
    <reaction evidence="1">
        <text>ATP + protein L-histidine = ADP + protein N-phospho-L-histidine.</text>
        <dbReference type="EC" id="2.7.13.3"/>
    </reaction>
</comment>
<keyword evidence="4" id="KW-0902">Two-component regulatory system</keyword>
<dbReference type="EMBL" id="JACONT010000007">
    <property type="protein sequence ID" value="MBC3941059.1"/>
    <property type="molecule type" value="Genomic_DNA"/>
</dbReference>
<keyword evidence="8" id="KW-0732">Signal</keyword>
<dbReference type="Pfam" id="PF02518">
    <property type="entry name" value="HATPase_c"/>
    <property type="match status" value="1"/>
</dbReference>
<evidence type="ECO:0000256" key="7">
    <source>
        <dbReference type="SAM" id="Phobius"/>
    </source>
</evidence>
<evidence type="ECO:0000256" key="8">
    <source>
        <dbReference type="SAM" id="SignalP"/>
    </source>
</evidence>
<dbReference type="InterPro" id="IPR003594">
    <property type="entry name" value="HATPase_dom"/>
</dbReference>
<feature type="domain" description="Response regulatory" evidence="10">
    <location>
        <begin position="697"/>
        <end position="815"/>
    </location>
</feature>
<dbReference type="PANTHER" id="PTHR45339">
    <property type="entry name" value="HYBRID SIGNAL TRANSDUCTION HISTIDINE KINASE J"/>
    <property type="match status" value="1"/>
</dbReference>
<evidence type="ECO:0000259" key="9">
    <source>
        <dbReference type="PROSITE" id="PS50109"/>
    </source>
</evidence>
<dbReference type="InterPro" id="IPR019734">
    <property type="entry name" value="TPR_rpt"/>
</dbReference>
<dbReference type="InterPro" id="IPR005467">
    <property type="entry name" value="His_kinase_dom"/>
</dbReference>
<dbReference type="InterPro" id="IPR004358">
    <property type="entry name" value="Sig_transdc_His_kin-like_C"/>
</dbReference>
<proteinExistence type="predicted"/>
<dbReference type="SUPFAM" id="SSF47384">
    <property type="entry name" value="Homodimeric domain of signal transducing histidine kinase"/>
    <property type="match status" value="1"/>
</dbReference>
<feature type="transmembrane region" description="Helical" evidence="7">
    <location>
        <begin position="401"/>
        <end position="422"/>
    </location>
</feature>
<evidence type="ECO:0000313" key="11">
    <source>
        <dbReference type="EMBL" id="MBC3941059.1"/>
    </source>
</evidence>
<evidence type="ECO:0000313" key="12">
    <source>
        <dbReference type="Proteomes" id="UP000597613"/>
    </source>
</evidence>
<dbReference type="PROSITE" id="PS50109">
    <property type="entry name" value="HIS_KIN"/>
    <property type="match status" value="1"/>
</dbReference>
<keyword evidence="7" id="KW-0812">Transmembrane</keyword>
<dbReference type="InterPro" id="IPR036097">
    <property type="entry name" value="HisK_dim/P_sf"/>
</dbReference>
<dbReference type="PROSITE" id="PS50110">
    <property type="entry name" value="RESPONSE_REGULATORY"/>
    <property type="match status" value="1"/>
</dbReference>
<sequence length="830" mass="88199">MMSPRGLAFALLMIAGISISGAAAAQSGESNSKANNYEVTIADAKAAMLIDPDLAGAKARAAEVQAKKILDPKSQGMAVATSKWLQAESFLRANKSSQADAPINEALKLVVKLVPYGKLHADILVSRGGVDSDQGRAGNALQDYQGAYRIYSRLRDARGQAMALLLISMIYNDALDQVAALRYSKQALEIYAADPNLSISIYNNRGVVLSELGQYDAAAEQYIKSLDFARKVGGKSLQARIFNNIARSRLSAGKLDAADAAIDAGLKLATDKDIGGQRAKLIASAAQSALLRGQPKRALDLITEALVGVDASKTGLVYKDFHQTAYDVFRTVDDYKAALVHLQALKRLDDNATKLATSTKTALMAARFDFANQELKISQLKASELQRSIAFERARAQTQRYVFLGASAAVAIVIALLAFGIVTLRRSRDQVRAANDDLAVTNDALGKALAAKTEFLATTSHEIRTPLNGILGMSEVMLADERIEPALRERIGVVHDAGVRMRALVDDILDVAKMETGNLAIESAPFDVCGTITDAARMWEDQARAKGLSFAIELGGCPAMIMGDAARVRQIVFNLLSNALKFTKSGRVTLRIEVDKSDRLHVAVTDSGIGIPADKLEDIFESFRQADAGTTRQFGGTGLGLAICRNLARAMGGDVSVSSIVGQGATFTLVLPVVRAPNAAPEPVMPAEQVAPDVDAVTLVVDRNPITRSMFKTLLAPDFGATAFAASVEDAVARLEGGDVVRVLIDDMTIRACADPHAALSRIAAAALQSGAETSLLWPVSADAERQELLATGITQVISRPVSGGELVTRLLHGSVSNKNANPNLVSHAA</sequence>
<evidence type="ECO:0000256" key="6">
    <source>
        <dbReference type="PROSITE-ProRule" id="PRU00339"/>
    </source>
</evidence>
<dbReference type="SMART" id="SM00388">
    <property type="entry name" value="HisKA"/>
    <property type="match status" value="1"/>
</dbReference>
<dbReference type="PROSITE" id="PS50005">
    <property type="entry name" value="TPR"/>
    <property type="match status" value="1"/>
</dbReference>
<gene>
    <name evidence="11" type="ORF">H8S47_05095</name>
</gene>
<feature type="chain" id="PRO_5047050800" description="histidine kinase" evidence="8">
    <location>
        <begin position="26"/>
        <end position="830"/>
    </location>
</feature>
<dbReference type="InterPro" id="IPR011006">
    <property type="entry name" value="CheY-like_superfamily"/>
</dbReference>
<evidence type="ECO:0000256" key="1">
    <source>
        <dbReference type="ARBA" id="ARBA00000085"/>
    </source>
</evidence>
<dbReference type="SUPFAM" id="SSF48452">
    <property type="entry name" value="TPR-like"/>
    <property type="match status" value="1"/>
</dbReference>
<dbReference type="Gene3D" id="3.30.565.10">
    <property type="entry name" value="Histidine kinase-like ATPase, C-terminal domain"/>
    <property type="match status" value="1"/>
</dbReference>
<evidence type="ECO:0000259" key="10">
    <source>
        <dbReference type="PROSITE" id="PS50110"/>
    </source>
</evidence>
<feature type="modified residue" description="4-aspartylphosphate" evidence="5">
    <location>
        <position position="747"/>
    </location>
</feature>
<dbReference type="InterPro" id="IPR001789">
    <property type="entry name" value="Sig_transdc_resp-reg_receiver"/>
</dbReference>
<protein>
    <recommendedName>
        <fullName evidence="2">histidine kinase</fullName>
        <ecNumber evidence="2">2.7.13.3</ecNumber>
    </recommendedName>
</protein>
<keyword evidence="12" id="KW-1185">Reference proteome</keyword>
<evidence type="ECO:0000256" key="2">
    <source>
        <dbReference type="ARBA" id="ARBA00012438"/>
    </source>
</evidence>
<name>A0ABR7AKS4_9SPHN</name>
<evidence type="ECO:0000256" key="3">
    <source>
        <dbReference type="ARBA" id="ARBA00022553"/>
    </source>
</evidence>
<feature type="signal peptide" evidence="8">
    <location>
        <begin position="1"/>
        <end position="25"/>
    </location>
</feature>
<dbReference type="PANTHER" id="PTHR45339:SF1">
    <property type="entry name" value="HYBRID SIGNAL TRANSDUCTION HISTIDINE KINASE J"/>
    <property type="match status" value="1"/>
</dbReference>
<evidence type="ECO:0000256" key="4">
    <source>
        <dbReference type="ARBA" id="ARBA00023012"/>
    </source>
</evidence>